<protein>
    <recommendedName>
        <fullName evidence="4">Outer membrane protein beta-barrel domain-containing protein</fullName>
    </recommendedName>
</protein>
<keyword evidence="3" id="KW-1185">Reference proteome</keyword>
<gene>
    <name evidence="2" type="ORF">O6P32_06180</name>
</gene>
<sequence length="217" mass="24087">MKKLVMLLLLVFAGAVVLQAQESSVKKERVEISAGLGYGWLLNSNLSPYGLHYRGNYKGGITGSVDAFYCFDGWKAGVLFSNLSTSGNYTVEGDMVAEDITVNYIAPQLKADKHFAERWTLSVAIGAGYLWYANKGWQNTTEYKVTAHALGVNGRLEIAYRLLPRLDIFGALSYWGAYNIKEFKVESQGESSTSDLDDPYQLKFNTSELMCGIRAVF</sequence>
<keyword evidence="1" id="KW-0732">Signal</keyword>
<organism evidence="2 3">
    <name type="scientific">Phocaeicola acetigenes</name>
    <dbReference type="NCBI Taxonomy" id="3016083"/>
    <lineage>
        <taxon>Bacteria</taxon>
        <taxon>Pseudomonadati</taxon>
        <taxon>Bacteroidota</taxon>
        <taxon>Bacteroidia</taxon>
        <taxon>Bacteroidales</taxon>
        <taxon>Bacteroidaceae</taxon>
        <taxon>Phocaeicola</taxon>
    </lineage>
</organism>
<evidence type="ECO:0000313" key="3">
    <source>
        <dbReference type="Proteomes" id="UP001141933"/>
    </source>
</evidence>
<accession>A0ABT4PGY0</accession>
<dbReference type="RefSeq" id="WP_269877463.1">
    <property type="nucleotide sequence ID" value="NZ_JAPZVM010000003.1"/>
</dbReference>
<comment type="caution">
    <text evidence="2">The sequence shown here is derived from an EMBL/GenBank/DDBJ whole genome shotgun (WGS) entry which is preliminary data.</text>
</comment>
<evidence type="ECO:0008006" key="4">
    <source>
        <dbReference type="Google" id="ProtNLM"/>
    </source>
</evidence>
<dbReference type="SUPFAM" id="SSF56925">
    <property type="entry name" value="OMPA-like"/>
    <property type="match status" value="1"/>
</dbReference>
<feature type="signal peptide" evidence="1">
    <location>
        <begin position="1"/>
        <end position="20"/>
    </location>
</feature>
<evidence type="ECO:0000256" key="1">
    <source>
        <dbReference type="SAM" id="SignalP"/>
    </source>
</evidence>
<feature type="chain" id="PRO_5046232752" description="Outer membrane protein beta-barrel domain-containing protein" evidence="1">
    <location>
        <begin position="21"/>
        <end position="217"/>
    </location>
</feature>
<proteinExistence type="predicted"/>
<dbReference type="Proteomes" id="UP001141933">
    <property type="component" value="Unassembled WGS sequence"/>
</dbReference>
<evidence type="ECO:0000313" key="2">
    <source>
        <dbReference type="EMBL" id="MCZ8372297.1"/>
    </source>
</evidence>
<dbReference type="EMBL" id="JAPZVM010000003">
    <property type="protein sequence ID" value="MCZ8372297.1"/>
    <property type="molecule type" value="Genomic_DNA"/>
</dbReference>
<dbReference type="InterPro" id="IPR011250">
    <property type="entry name" value="OMP/PagP_B-barrel"/>
</dbReference>
<reference evidence="2" key="1">
    <citation type="submission" date="2022-12" db="EMBL/GenBank/DDBJ databases">
        <title>Phocaeicola acetigenes sp. nov., isolated feces from a healthy human.</title>
        <authorList>
            <person name="Do H."/>
            <person name="Ha Y.B."/>
            <person name="Kim J.-S."/>
            <person name="Suh M.K."/>
            <person name="Kim H.S."/>
            <person name="Lee J.-S."/>
        </authorList>
    </citation>
    <scope>NUCLEOTIDE SEQUENCE</scope>
    <source>
        <strain evidence="2">KGMB11183</strain>
    </source>
</reference>
<name>A0ABT4PGY0_9BACT</name>